<feature type="chain" id="PRO_5042231210" evidence="1">
    <location>
        <begin position="21"/>
        <end position="85"/>
    </location>
</feature>
<dbReference type="EMBL" id="MU574242">
    <property type="protein sequence ID" value="KAI5610248.1"/>
    <property type="molecule type" value="Genomic_DNA"/>
</dbReference>
<protein>
    <submittedName>
        <fullName evidence="2">Otospiralin</fullName>
    </submittedName>
</protein>
<accession>A0AAD5A5M3</accession>
<reference evidence="2" key="1">
    <citation type="submission" date="2018-07" db="EMBL/GenBank/DDBJ databases">
        <title>Comparative genomics of catfishes provides insights into carnivory and benthic adaptation.</title>
        <authorList>
            <person name="Zhang Y."/>
            <person name="Wang D."/>
            <person name="Peng Z."/>
            <person name="Zheng S."/>
            <person name="Shao F."/>
            <person name="Tao W."/>
        </authorList>
    </citation>
    <scope>NUCLEOTIDE SEQUENCE</scope>
    <source>
        <strain evidence="2">Chongqing</strain>
    </source>
</reference>
<feature type="signal peptide" evidence="1">
    <location>
        <begin position="1"/>
        <end position="20"/>
    </location>
</feature>
<dbReference type="GO" id="GO:0007605">
    <property type="term" value="P:sensory perception of sound"/>
    <property type="evidence" value="ECO:0007669"/>
    <property type="project" value="InterPro"/>
</dbReference>
<dbReference type="InterPro" id="IPR028224">
    <property type="entry name" value="Otospiralin"/>
</dbReference>
<proteinExistence type="predicted"/>
<sequence>LVFCVFFICFVSNHLSGARAIHEESPYDEPLARPYWPYSTSDFWNYIEYFRTIGAHNHINDMARTFFSHQNLGDTLGYEVAEQQE</sequence>
<gene>
    <name evidence="2" type="ORF">C0J50_9326</name>
</gene>
<dbReference type="PANTHER" id="PTHR35073">
    <property type="entry name" value="OTOSPIRALIN"/>
    <property type="match status" value="1"/>
</dbReference>
<evidence type="ECO:0000313" key="2">
    <source>
        <dbReference type="EMBL" id="KAI5610248.1"/>
    </source>
</evidence>
<keyword evidence="3" id="KW-1185">Reference proteome</keyword>
<dbReference type="Proteomes" id="UP001205998">
    <property type="component" value="Unassembled WGS sequence"/>
</dbReference>
<evidence type="ECO:0000256" key="1">
    <source>
        <dbReference type="SAM" id="SignalP"/>
    </source>
</evidence>
<feature type="non-terminal residue" evidence="2">
    <location>
        <position position="85"/>
    </location>
</feature>
<evidence type="ECO:0000313" key="3">
    <source>
        <dbReference type="Proteomes" id="UP001205998"/>
    </source>
</evidence>
<comment type="caution">
    <text evidence="2">The sequence shown here is derived from an EMBL/GenBank/DDBJ whole genome shotgun (WGS) entry which is preliminary data.</text>
</comment>
<dbReference type="PANTHER" id="PTHR35073:SF1">
    <property type="entry name" value="OTOSPIRALIN"/>
    <property type="match status" value="1"/>
</dbReference>
<organism evidence="2 3">
    <name type="scientific">Silurus asotus</name>
    <name type="common">Amur catfish</name>
    <name type="synonym">Parasilurus asotus</name>
    <dbReference type="NCBI Taxonomy" id="30991"/>
    <lineage>
        <taxon>Eukaryota</taxon>
        <taxon>Metazoa</taxon>
        <taxon>Chordata</taxon>
        <taxon>Craniata</taxon>
        <taxon>Vertebrata</taxon>
        <taxon>Euteleostomi</taxon>
        <taxon>Actinopterygii</taxon>
        <taxon>Neopterygii</taxon>
        <taxon>Teleostei</taxon>
        <taxon>Ostariophysi</taxon>
        <taxon>Siluriformes</taxon>
        <taxon>Siluridae</taxon>
        <taxon>Silurus</taxon>
    </lineage>
</organism>
<dbReference type="Pfam" id="PF15182">
    <property type="entry name" value="OTOS"/>
    <property type="match status" value="1"/>
</dbReference>
<keyword evidence="1" id="KW-0732">Signal</keyword>
<feature type="non-terminal residue" evidence="2">
    <location>
        <position position="1"/>
    </location>
</feature>
<dbReference type="AlphaFoldDB" id="A0AAD5A5M3"/>
<name>A0AAD5A5M3_SILAS</name>